<reference evidence="7 8" key="1">
    <citation type="submission" date="2016-10" db="EMBL/GenBank/DDBJ databases">
        <authorList>
            <person name="de Groot N.N."/>
        </authorList>
    </citation>
    <scope>NUCLEOTIDE SEQUENCE [LARGE SCALE GENOMIC DNA]</scope>
    <source>
        <strain evidence="7 8">AA1</strain>
    </source>
</reference>
<dbReference type="Pfam" id="PF04357">
    <property type="entry name" value="TamB"/>
    <property type="match status" value="1"/>
</dbReference>
<dbReference type="EMBL" id="FMUX01000020">
    <property type="protein sequence ID" value="SCY76476.1"/>
    <property type="molecule type" value="Genomic_DNA"/>
</dbReference>
<evidence type="ECO:0000256" key="3">
    <source>
        <dbReference type="ARBA" id="ARBA00022989"/>
    </source>
</evidence>
<dbReference type="GO" id="GO:0009306">
    <property type="term" value="P:protein secretion"/>
    <property type="evidence" value="ECO:0007669"/>
    <property type="project" value="InterPro"/>
</dbReference>
<protein>
    <submittedName>
        <fullName evidence="7">Autotransporter translocation and assembly factor TamB</fullName>
    </submittedName>
</protein>
<organism evidence="7 8">
    <name type="scientific">Desulfoluna spongiiphila</name>
    <dbReference type="NCBI Taxonomy" id="419481"/>
    <lineage>
        <taxon>Bacteria</taxon>
        <taxon>Pseudomonadati</taxon>
        <taxon>Thermodesulfobacteriota</taxon>
        <taxon>Desulfobacteria</taxon>
        <taxon>Desulfobacterales</taxon>
        <taxon>Desulfolunaceae</taxon>
        <taxon>Desulfoluna</taxon>
    </lineage>
</organism>
<evidence type="ECO:0000256" key="4">
    <source>
        <dbReference type="ARBA" id="ARBA00023136"/>
    </source>
</evidence>
<feature type="domain" description="Translocation and assembly module TamB C-terminal" evidence="6">
    <location>
        <begin position="1072"/>
        <end position="1416"/>
    </location>
</feature>
<name>A0A1G5IK44_9BACT</name>
<keyword evidence="8" id="KW-1185">Reference proteome</keyword>
<dbReference type="STRING" id="419481.SAMN05216233_12088"/>
<dbReference type="InterPro" id="IPR008023">
    <property type="entry name" value="DUF748"/>
</dbReference>
<dbReference type="GO" id="GO:0005886">
    <property type="term" value="C:plasma membrane"/>
    <property type="evidence" value="ECO:0007669"/>
    <property type="project" value="InterPro"/>
</dbReference>
<keyword evidence="3 5" id="KW-1133">Transmembrane helix</keyword>
<dbReference type="GO" id="GO:0097347">
    <property type="term" value="C:TAM protein secretion complex"/>
    <property type="evidence" value="ECO:0007669"/>
    <property type="project" value="TreeGrafter"/>
</dbReference>
<dbReference type="PANTHER" id="PTHR36985">
    <property type="entry name" value="TRANSLOCATION AND ASSEMBLY MODULE SUBUNIT TAMB"/>
    <property type="match status" value="1"/>
</dbReference>
<accession>A0A1G5IK44</accession>
<proteinExistence type="predicted"/>
<gene>
    <name evidence="7" type="ORF">SAMN05216233_12088</name>
</gene>
<dbReference type="Proteomes" id="UP000198870">
    <property type="component" value="Unassembled WGS sequence"/>
</dbReference>
<feature type="transmembrane region" description="Helical" evidence="5">
    <location>
        <begin position="12"/>
        <end position="37"/>
    </location>
</feature>
<dbReference type="PANTHER" id="PTHR36985:SF1">
    <property type="entry name" value="TRANSLOCATION AND ASSEMBLY MODULE SUBUNIT TAMB"/>
    <property type="match status" value="1"/>
</dbReference>
<evidence type="ECO:0000259" key="6">
    <source>
        <dbReference type="Pfam" id="PF04357"/>
    </source>
</evidence>
<sequence length="1420" mass="152284">MSMGNAHRQMKGTVATIGTYVVVALVLLAAVAGRLWVTSDHARQLIQGRINEAIPGSIVWDDLSLSLFAGRIEVTGLRLDGPEGAPLVSLDRIFVNLSWAPLLHKTLALENVVLEKPEVRLATSPAGELNILKAFPAPSPNDTTPEAPPEKRPFNVRIDELSLTDGFFQYDHLTSSETPGRITVRTIGFTAEDGDLLKQTGRVSLRLTGGEIDMPGIVTGVDALRLDGHLEGDRLKSVALALESDFVALEGKGSADDLFDNPLFDMDITATAALTTLREAFQLTPVLSGPVTLQLTARGTADNPRARLTLSYSGGEIAGTQVHGAELACTLKEKELDLEKLSIDTPLGRVAATGDLDLNHAFPEGFTAETRDLDAMAWHVKLSQTGTDLATLSGNATGVTGVLQSDLTLDGTGMSPATLSAEALLSASVRGLALARVPDPMDLTLGTRLTMENNRLALRHLNAEAGEATLEGTGSLDLSTAEVKADLSLGVQDLASLRLVPKEAGLRGRLTLDIGVSGSTTHPVAEVRILGDDLGAGGHALGTLRLAAGLDRSGELTLHELTLEESDARIRAMGSINLLDSRSPSGSPALSPTLPVDLALNFENIDTATFLESAGVSGQLNGTFTCKGPLRNPAARLALTGSDLAVEDYRLGDLAAVLHLKGGVLKMDEVRMTNGQSELALSGTARVLDADTGDPLAHPAFDAVLKGDSLYLEDVTPQMAGRLSINARLAGDTADLRGSVSLTARELDLGVQTIHEVTLDSRMENNRITVDDLVIALTPGEELKADGWISPTDKTYALRVKARDISIEDIELIGAHNAAQGRIDLDVSGEGTLDNPSLTGKIAITRLRLNNEAFNDGTLEVSLQDHEARVRGDLVTDLSGSYNLSTHMFSATARMEKTRLEPFFKMAGRTTLTGNVSGLIEARGDVTAPKTLTAEVAVTELTISHEETELIDKGACNASFDNGILHVETLNLSLFDQGHLDISGEGSPEGPLNFSVDGAVPLEVIHLFIEELGDITGDMTLSARLSGTLKEPDFNGELTLDQIGFTVPVLGQQLHSLNGRMTVTPKALTVDTLTGNLDKGRFDFSGTLGLDHVTPVSVKATLRAHALPLILPDTMELLVNGELTYAGKPEHALISGEIVLVEGRYFKNVRLGLIDSFGQRRREAAPVTRRRSTPILDNTELNISIRHRSPFVVDNNIALMALKPTMTIYGPLSRVLVNGRAEVESGTISYLGKEFEIKKGVVDFINPYKVEATIDVDSEIKVRQWTITLKVSGVEDNLKFEMSSVPEETDTDIISLIVFNKTRSEMISGEGGSSMSTKQILADLVTRTLEGSLKEATGLDTIEMTYTERTDQEDAEDINITVGKELSKRMTLKYGVGTKNGVTVQSAITEYKFYENVLMNAFRDTDGDFGGELIFRLEMR</sequence>
<keyword evidence="4 5" id="KW-0472">Membrane</keyword>
<dbReference type="Pfam" id="PF05359">
    <property type="entry name" value="DUF748"/>
    <property type="match status" value="1"/>
</dbReference>
<evidence type="ECO:0000313" key="8">
    <source>
        <dbReference type="Proteomes" id="UP000198870"/>
    </source>
</evidence>
<evidence type="ECO:0000256" key="5">
    <source>
        <dbReference type="SAM" id="Phobius"/>
    </source>
</evidence>
<evidence type="ECO:0000313" key="7">
    <source>
        <dbReference type="EMBL" id="SCY76476.1"/>
    </source>
</evidence>
<comment type="subcellular location">
    <subcellularLocation>
        <location evidence="1">Membrane</location>
        <topology evidence="1">Single-pass membrane protein</topology>
    </subcellularLocation>
</comment>
<keyword evidence="2 5" id="KW-0812">Transmembrane</keyword>
<dbReference type="InterPro" id="IPR007452">
    <property type="entry name" value="TamB_C"/>
</dbReference>
<evidence type="ECO:0000256" key="1">
    <source>
        <dbReference type="ARBA" id="ARBA00004167"/>
    </source>
</evidence>
<evidence type="ECO:0000256" key="2">
    <source>
        <dbReference type="ARBA" id="ARBA00022692"/>
    </source>
</evidence>